<evidence type="ECO:0000256" key="1">
    <source>
        <dbReference type="ARBA" id="ARBA00022617"/>
    </source>
</evidence>
<dbReference type="SUPFAM" id="SSF46626">
    <property type="entry name" value="Cytochrome c"/>
    <property type="match status" value="1"/>
</dbReference>
<dbReference type="Gene3D" id="1.10.760.10">
    <property type="entry name" value="Cytochrome c-like domain"/>
    <property type="match status" value="1"/>
</dbReference>
<dbReference type="Proteomes" id="UP000199340">
    <property type="component" value="Unassembled WGS sequence"/>
</dbReference>
<accession>A0A1G8ICU8</accession>
<proteinExistence type="predicted"/>
<organism evidence="7 8">
    <name type="scientific">Lutimaribacter saemankumensis</name>
    <dbReference type="NCBI Taxonomy" id="490829"/>
    <lineage>
        <taxon>Bacteria</taxon>
        <taxon>Pseudomonadati</taxon>
        <taxon>Pseudomonadota</taxon>
        <taxon>Alphaproteobacteria</taxon>
        <taxon>Rhodobacterales</taxon>
        <taxon>Roseobacteraceae</taxon>
        <taxon>Lutimaribacter</taxon>
    </lineage>
</organism>
<protein>
    <submittedName>
        <fullName evidence="7">Cytochrome C oxidase, cbb3-type, subunit III</fullName>
    </submittedName>
</protein>
<keyword evidence="5" id="KW-0732">Signal</keyword>
<dbReference type="GO" id="GO:0009055">
    <property type="term" value="F:electron transfer activity"/>
    <property type="evidence" value="ECO:0007669"/>
    <property type="project" value="InterPro"/>
</dbReference>
<gene>
    <name evidence="7" type="ORF">SAMN05421850_101855</name>
</gene>
<dbReference type="InterPro" id="IPR036909">
    <property type="entry name" value="Cyt_c-like_dom_sf"/>
</dbReference>
<feature type="chain" id="PRO_5011747155" evidence="5">
    <location>
        <begin position="23"/>
        <end position="141"/>
    </location>
</feature>
<evidence type="ECO:0000313" key="7">
    <source>
        <dbReference type="EMBL" id="SDI16380.1"/>
    </source>
</evidence>
<sequence>MFLDKSCSSLFLFAVAISGLGAATQAQPAMIGEALFKENCAVCHGAAGAGDGPVADLFAQKPRNLQLLAKENNGAFPFSETYQAIDGTRQIGAHGNSEMPVWGDLFAEEANPHTFHPGIDTREIVQGRILSLVYYLQTVQQ</sequence>
<dbReference type="GO" id="GO:0046872">
    <property type="term" value="F:metal ion binding"/>
    <property type="evidence" value="ECO:0007669"/>
    <property type="project" value="UniProtKB-KW"/>
</dbReference>
<dbReference type="PROSITE" id="PS51007">
    <property type="entry name" value="CYTC"/>
    <property type="match status" value="1"/>
</dbReference>
<evidence type="ECO:0000256" key="5">
    <source>
        <dbReference type="SAM" id="SignalP"/>
    </source>
</evidence>
<keyword evidence="3 4" id="KW-0408">Iron</keyword>
<keyword evidence="1 4" id="KW-0349">Heme</keyword>
<dbReference type="InterPro" id="IPR009056">
    <property type="entry name" value="Cyt_c-like_dom"/>
</dbReference>
<evidence type="ECO:0000259" key="6">
    <source>
        <dbReference type="PROSITE" id="PS51007"/>
    </source>
</evidence>
<evidence type="ECO:0000256" key="3">
    <source>
        <dbReference type="ARBA" id="ARBA00023004"/>
    </source>
</evidence>
<name>A0A1G8ICU8_9RHOB</name>
<feature type="signal peptide" evidence="5">
    <location>
        <begin position="1"/>
        <end position="22"/>
    </location>
</feature>
<dbReference type="Pfam" id="PF13442">
    <property type="entry name" value="Cytochrome_CBB3"/>
    <property type="match status" value="1"/>
</dbReference>
<evidence type="ECO:0000256" key="4">
    <source>
        <dbReference type="PROSITE-ProRule" id="PRU00433"/>
    </source>
</evidence>
<evidence type="ECO:0000313" key="8">
    <source>
        <dbReference type="Proteomes" id="UP000199340"/>
    </source>
</evidence>
<dbReference type="AlphaFoldDB" id="A0A1G8ICU8"/>
<feature type="domain" description="Cytochrome c" evidence="6">
    <location>
        <begin position="27"/>
        <end position="140"/>
    </location>
</feature>
<evidence type="ECO:0000256" key="2">
    <source>
        <dbReference type="ARBA" id="ARBA00022723"/>
    </source>
</evidence>
<dbReference type="STRING" id="490829.SAMN05421850_101855"/>
<dbReference type="GO" id="GO:0020037">
    <property type="term" value="F:heme binding"/>
    <property type="evidence" value="ECO:0007669"/>
    <property type="project" value="InterPro"/>
</dbReference>
<dbReference type="EMBL" id="FNEB01000001">
    <property type="protein sequence ID" value="SDI16380.1"/>
    <property type="molecule type" value="Genomic_DNA"/>
</dbReference>
<keyword evidence="8" id="KW-1185">Reference proteome</keyword>
<keyword evidence="2 4" id="KW-0479">Metal-binding</keyword>
<reference evidence="7 8" key="1">
    <citation type="submission" date="2016-10" db="EMBL/GenBank/DDBJ databases">
        <authorList>
            <person name="de Groot N.N."/>
        </authorList>
    </citation>
    <scope>NUCLEOTIDE SEQUENCE [LARGE SCALE GENOMIC DNA]</scope>
    <source>
        <strain evidence="7 8">DSM 28010</strain>
    </source>
</reference>